<dbReference type="PANTHER" id="PTHR42760:SF135">
    <property type="entry name" value="BLL7886 PROTEIN"/>
    <property type="match status" value="1"/>
</dbReference>
<accession>A0ABP8B5J1</accession>
<gene>
    <name evidence="3" type="ORF">GCM10022252_48170</name>
</gene>
<dbReference type="Pfam" id="PF00106">
    <property type="entry name" value="adh_short"/>
    <property type="match status" value="1"/>
</dbReference>
<comment type="caution">
    <text evidence="3">The sequence shown here is derived from an EMBL/GenBank/DDBJ whole genome shotgun (WGS) entry which is preliminary data.</text>
</comment>
<dbReference type="Proteomes" id="UP001501251">
    <property type="component" value="Unassembled WGS sequence"/>
</dbReference>
<evidence type="ECO:0000313" key="3">
    <source>
        <dbReference type="EMBL" id="GAA4198176.1"/>
    </source>
</evidence>
<evidence type="ECO:0000313" key="4">
    <source>
        <dbReference type="Proteomes" id="UP001501251"/>
    </source>
</evidence>
<dbReference type="SUPFAM" id="SSF51735">
    <property type="entry name" value="NAD(P)-binding Rossmann-fold domains"/>
    <property type="match status" value="1"/>
</dbReference>
<protein>
    <submittedName>
        <fullName evidence="3">SDR family oxidoreductase</fullName>
    </submittedName>
</protein>
<dbReference type="PRINTS" id="PR00081">
    <property type="entry name" value="GDHRDH"/>
</dbReference>
<dbReference type="PANTHER" id="PTHR42760">
    <property type="entry name" value="SHORT-CHAIN DEHYDROGENASES/REDUCTASES FAMILY MEMBER"/>
    <property type="match status" value="1"/>
</dbReference>
<reference evidence="4" key="1">
    <citation type="journal article" date="2019" name="Int. J. Syst. Evol. Microbiol.">
        <title>The Global Catalogue of Microorganisms (GCM) 10K type strain sequencing project: providing services to taxonomists for standard genome sequencing and annotation.</title>
        <authorList>
            <consortium name="The Broad Institute Genomics Platform"/>
            <consortium name="The Broad Institute Genome Sequencing Center for Infectious Disease"/>
            <person name="Wu L."/>
            <person name="Ma J."/>
        </authorList>
    </citation>
    <scope>NUCLEOTIDE SEQUENCE [LARGE SCALE GENOMIC DNA]</scope>
    <source>
        <strain evidence="4">JCM 17388</strain>
    </source>
</reference>
<dbReference type="InterPro" id="IPR036291">
    <property type="entry name" value="NAD(P)-bd_dom_sf"/>
</dbReference>
<evidence type="ECO:0000256" key="1">
    <source>
        <dbReference type="ARBA" id="ARBA00006484"/>
    </source>
</evidence>
<dbReference type="EMBL" id="BAABAQ010000009">
    <property type="protein sequence ID" value="GAA4198176.1"/>
    <property type="molecule type" value="Genomic_DNA"/>
</dbReference>
<name>A0ABP8B5J1_9ACTN</name>
<dbReference type="PRINTS" id="PR00080">
    <property type="entry name" value="SDRFAMILY"/>
</dbReference>
<keyword evidence="4" id="KW-1185">Reference proteome</keyword>
<organism evidence="3 4">
    <name type="scientific">Streptosporangium oxazolinicum</name>
    <dbReference type="NCBI Taxonomy" id="909287"/>
    <lineage>
        <taxon>Bacteria</taxon>
        <taxon>Bacillati</taxon>
        <taxon>Actinomycetota</taxon>
        <taxon>Actinomycetes</taxon>
        <taxon>Streptosporangiales</taxon>
        <taxon>Streptosporangiaceae</taxon>
        <taxon>Streptosporangium</taxon>
    </lineage>
</organism>
<evidence type="ECO:0000256" key="2">
    <source>
        <dbReference type="RuleBase" id="RU000363"/>
    </source>
</evidence>
<dbReference type="InterPro" id="IPR002347">
    <property type="entry name" value="SDR_fam"/>
</dbReference>
<proteinExistence type="inferred from homology"/>
<sequence length="235" mass="24857">MTDPQRVAVVTGANRGLGRAIATELAERGLRVIITARDAQAADALSRELNEKGLVTSGHQLDVTDPVSVALCFADVGIQQGRLDVLVNNAGIAIDRGQLAAGPDLERVHATMETNLMGAWRCAAAAIVEMRSNGYGRIVNITSHLGSISTMADTNVAYRVSKAGLNALTRILAVELRGTNILVNAVSPGRISTRMAAGETDRTPEQATDTPVWLATLPDDGPTGGLFHNREPLSW</sequence>
<dbReference type="Gene3D" id="3.40.50.720">
    <property type="entry name" value="NAD(P)-binding Rossmann-like Domain"/>
    <property type="match status" value="1"/>
</dbReference>
<comment type="similarity">
    <text evidence="1 2">Belongs to the short-chain dehydrogenases/reductases (SDR) family.</text>
</comment>